<comment type="cofactor">
    <cofactor evidence="1">
        <name>Zn(2+)</name>
        <dbReference type="ChEBI" id="CHEBI:29105"/>
    </cofactor>
</comment>
<reference evidence="6" key="1">
    <citation type="submission" date="2022-11" db="EMBL/GenBank/DDBJ databases">
        <authorList>
            <person name="Kikuchi T."/>
        </authorList>
    </citation>
    <scope>NUCLEOTIDE SEQUENCE</scope>
    <source>
        <strain evidence="6">PS1010</strain>
    </source>
</reference>
<feature type="compositionally biased region" description="Polar residues" evidence="4">
    <location>
        <begin position="51"/>
        <end position="74"/>
    </location>
</feature>
<evidence type="ECO:0000259" key="5">
    <source>
        <dbReference type="PROSITE" id="PS52035"/>
    </source>
</evidence>
<dbReference type="Pfam" id="PF00246">
    <property type="entry name" value="Peptidase_M14"/>
    <property type="match status" value="1"/>
</dbReference>
<evidence type="ECO:0000313" key="7">
    <source>
        <dbReference type="Proteomes" id="UP001152747"/>
    </source>
</evidence>
<proteinExistence type="inferred from homology"/>
<dbReference type="Gene3D" id="2.60.40.3120">
    <property type="match status" value="1"/>
</dbReference>
<dbReference type="InterPro" id="IPR000834">
    <property type="entry name" value="Peptidase_M14"/>
</dbReference>
<dbReference type="GO" id="GO:0006508">
    <property type="term" value="P:proteolysis"/>
    <property type="evidence" value="ECO:0007669"/>
    <property type="project" value="InterPro"/>
</dbReference>
<evidence type="ECO:0000313" key="6">
    <source>
        <dbReference type="EMBL" id="CAI5439555.1"/>
    </source>
</evidence>
<dbReference type="GO" id="GO:0004181">
    <property type="term" value="F:metallocarboxypeptidase activity"/>
    <property type="evidence" value="ECO:0007669"/>
    <property type="project" value="InterPro"/>
</dbReference>
<gene>
    <name evidence="6" type="ORF">CAMP_LOCUS2192</name>
</gene>
<dbReference type="PANTHER" id="PTHR12756:SF11">
    <property type="entry name" value="CYTOSOLIC CARBOXYPEPTIDASE 1"/>
    <property type="match status" value="1"/>
</dbReference>
<dbReference type="OrthoDB" id="10253041at2759"/>
<dbReference type="Gene3D" id="3.40.630.10">
    <property type="entry name" value="Zn peptidases"/>
    <property type="match status" value="1"/>
</dbReference>
<name>A0A9P1IA59_9PELO</name>
<comment type="caution">
    <text evidence="6">The sequence shown here is derived from an EMBL/GenBank/DDBJ whole genome shotgun (WGS) entry which is preliminary data.</text>
</comment>
<feature type="domain" description="Peptidase M14" evidence="5">
    <location>
        <begin position="399"/>
        <end position="672"/>
    </location>
</feature>
<organism evidence="6 7">
    <name type="scientific">Caenorhabditis angaria</name>
    <dbReference type="NCBI Taxonomy" id="860376"/>
    <lineage>
        <taxon>Eukaryota</taxon>
        <taxon>Metazoa</taxon>
        <taxon>Ecdysozoa</taxon>
        <taxon>Nematoda</taxon>
        <taxon>Chromadorea</taxon>
        <taxon>Rhabditida</taxon>
        <taxon>Rhabditina</taxon>
        <taxon>Rhabditomorpha</taxon>
        <taxon>Rhabditoidea</taxon>
        <taxon>Rhabditidae</taxon>
        <taxon>Peloderinae</taxon>
        <taxon>Caenorhabditis</taxon>
    </lineage>
</organism>
<dbReference type="InterPro" id="IPR050821">
    <property type="entry name" value="Cytosolic_carboxypeptidase"/>
</dbReference>
<dbReference type="Proteomes" id="UP001152747">
    <property type="component" value="Unassembled WGS sequence"/>
</dbReference>
<evidence type="ECO:0000256" key="2">
    <source>
        <dbReference type="ARBA" id="ARBA00005988"/>
    </source>
</evidence>
<evidence type="ECO:0000256" key="1">
    <source>
        <dbReference type="ARBA" id="ARBA00001947"/>
    </source>
</evidence>
<dbReference type="SMART" id="SM00631">
    <property type="entry name" value="Zn_pept"/>
    <property type="match status" value="1"/>
</dbReference>
<feature type="region of interest" description="Disordered" evidence="4">
    <location>
        <begin position="51"/>
        <end position="97"/>
    </location>
</feature>
<evidence type="ECO:0000256" key="4">
    <source>
        <dbReference type="SAM" id="MobiDB-lite"/>
    </source>
</evidence>
<protein>
    <recommendedName>
        <fullName evidence="5">Peptidase M14 domain-containing protein</fullName>
    </recommendedName>
</protein>
<dbReference type="SUPFAM" id="SSF53187">
    <property type="entry name" value="Zn-dependent exopeptidases"/>
    <property type="match status" value="1"/>
</dbReference>
<dbReference type="PROSITE" id="PS52035">
    <property type="entry name" value="PEPTIDASE_M14"/>
    <property type="match status" value="1"/>
</dbReference>
<feature type="compositionally biased region" description="Acidic residues" evidence="4">
    <location>
        <begin position="78"/>
        <end position="91"/>
    </location>
</feature>
<keyword evidence="7" id="KW-1185">Reference proteome</keyword>
<dbReference type="Pfam" id="PF18027">
    <property type="entry name" value="Pepdidase_M14_N"/>
    <property type="match status" value="1"/>
</dbReference>
<dbReference type="GO" id="GO:0008270">
    <property type="term" value="F:zinc ion binding"/>
    <property type="evidence" value="ECO:0007669"/>
    <property type="project" value="InterPro"/>
</dbReference>
<dbReference type="EMBL" id="CANHGI010000001">
    <property type="protein sequence ID" value="CAI5439555.1"/>
    <property type="molecule type" value="Genomic_DNA"/>
</dbReference>
<sequence length="688" mass="78407">MRQIYERRANRSKDSLCALSLRCMPTIPYPLENVRFPLDFPLPATSMPLLTNSSQNGNGRTRNSSSINISFDNAKSSDEEDGIDEDDEGIMEENGAGFGMEKSDDEDGNAGGVKQISLPLPKSSKLTPAQLKNYQGFFKELFDESGTRENGQYLKNDENWKNLCKSTKMAMPNRQILPIEMFLSPPGAAKSETLCKTTSSMRKMIVEEMDRTSEKYSNVVYDLDSICFDGGHPETDYPENVGKLDGGRDLIFESRFESGNLRRATQVAPTHYELMLTPDMNQLSEHFQWFFFQVSNTRKDIIYTFEIANCLKPTSMYSQGMQPVMFSIIDKNEGWKRCGYNVCYYRNLYACTEVSTTPKGATAQNEDNGEEKRKKHYYSMRFNIVFPNTADVVYIAYHFPYTYSFLSASIHEFRRLKLSAVYCREDVIGHSIAGNPMRMLTISSPCSPQELAKKEVIVLTARVHPGESNASWMMHGILEQLLTGNSTEMYRLREKYLFKVIPMLNPDGVINGSHRCSLAGIDLNRVWDRPNDLLHPEVYHTKAIVQFLCDNLNKRPLAFVDLHGHSKKWDYFVYGNNPAESWRSEDAPSCSEQHEDEHLALPRALETVANNKFNASECRFSITRAKEASARVNIWRQFGVTWAYTLESTYCGFNSKGCQINMGDLKDIGRELLFSFLEISNFSLNKDA</sequence>
<comment type="similarity">
    <text evidence="2 3">Belongs to the peptidase M14 family.</text>
</comment>
<dbReference type="AlphaFoldDB" id="A0A9P1IA59"/>
<dbReference type="PANTHER" id="PTHR12756">
    <property type="entry name" value="CYTOSOLIC CARBOXYPEPTIDASE"/>
    <property type="match status" value="1"/>
</dbReference>
<feature type="active site" description="Proton donor/acceptor" evidence="3">
    <location>
        <position position="647"/>
    </location>
</feature>
<evidence type="ECO:0000256" key="3">
    <source>
        <dbReference type="PROSITE-ProRule" id="PRU01379"/>
    </source>
</evidence>
<dbReference type="InterPro" id="IPR040626">
    <property type="entry name" value="Pepdidase_M14_N"/>
</dbReference>
<accession>A0A9P1IA59</accession>